<dbReference type="Proteomes" id="UP000198287">
    <property type="component" value="Unassembled WGS sequence"/>
</dbReference>
<evidence type="ECO:0000313" key="4">
    <source>
        <dbReference type="Proteomes" id="UP000198287"/>
    </source>
</evidence>
<keyword evidence="4" id="KW-1185">Reference proteome</keyword>
<feature type="transmembrane region" description="Helical" evidence="2">
    <location>
        <begin position="377"/>
        <end position="399"/>
    </location>
</feature>
<feature type="compositionally biased region" description="Pro residues" evidence="1">
    <location>
        <begin position="14"/>
        <end position="33"/>
    </location>
</feature>
<feature type="transmembrane region" description="Helical" evidence="2">
    <location>
        <begin position="202"/>
        <end position="225"/>
    </location>
</feature>
<feature type="region of interest" description="Disordered" evidence="1">
    <location>
        <begin position="1"/>
        <end position="33"/>
    </location>
</feature>
<comment type="caution">
    <text evidence="3">The sequence shown here is derived from an EMBL/GenBank/DDBJ whole genome shotgun (WGS) entry which is preliminary data.</text>
</comment>
<feature type="transmembrane region" description="Helical" evidence="2">
    <location>
        <begin position="122"/>
        <end position="141"/>
    </location>
</feature>
<evidence type="ECO:0000256" key="1">
    <source>
        <dbReference type="SAM" id="MobiDB-lite"/>
    </source>
</evidence>
<accession>A0A226EYW2</accession>
<organism evidence="3 4">
    <name type="scientific">Folsomia candida</name>
    <name type="common">Springtail</name>
    <dbReference type="NCBI Taxonomy" id="158441"/>
    <lineage>
        <taxon>Eukaryota</taxon>
        <taxon>Metazoa</taxon>
        <taxon>Ecdysozoa</taxon>
        <taxon>Arthropoda</taxon>
        <taxon>Hexapoda</taxon>
        <taxon>Collembola</taxon>
        <taxon>Entomobryomorpha</taxon>
        <taxon>Isotomoidea</taxon>
        <taxon>Isotomidae</taxon>
        <taxon>Proisotominae</taxon>
        <taxon>Folsomia</taxon>
    </lineage>
</organism>
<keyword evidence="2" id="KW-0472">Membrane</keyword>
<reference evidence="3 4" key="1">
    <citation type="submission" date="2015-12" db="EMBL/GenBank/DDBJ databases">
        <title>The genome of Folsomia candida.</title>
        <authorList>
            <person name="Faddeeva A."/>
            <person name="Derks M.F."/>
            <person name="Anvar Y."/>
            <person name="Smit S."/>
            <person name="Van Straalen N."/>
            <person name="Roelofs D."/>
        </authorList>
    </citation>
    <scope>NUCLEOTIDE SEQUENCE [LARGE SCALE GENOMIC DNA]</scope>
    <source>
        <strain evidence="3 4">VU population</strain>
        <tissue evidence="3">Whole body</tissue>
    </source>
</reference>
<proteinExistence type="predicted"/>
<dbReference type="EMBL" id="LNIX01000001">
    <property type="protein sequence ID" value="OXA61836.1"/>
    <property type="molecule type" value="Genomic_DNA"/>
</dbReference>
<sequence>MFVYGTIPAKAPEPEPSPEPEPPEKPPPPPAPKKPNVTILVDAEVEYFRKTLNIVLLWKTLWLQLALWVAILILQIILIILLMVHRHDNNLIWTAGAGLIGPLGFFMGATIFSIFTIKEPRGCLLGSAIGFQASSAIYGLLTLDLALRIFLFTSTVEVQDYQMTKNTTGNATVAMSLKAHNQTNVYDASVVVFSSLEAILSIPYILTCFFVVILFSGGACCGTLMGGKVKRFSGSPIVISTTISSNSPISSSTFTASLSSSTSRHNEAKSLPNPKNSGDDGLIKIEEHVKEGREAGFYLNERLIRICLWIEVACIPLLVIFIMIAAGFEEVIFYVDFLMPETIWYPFAISCVLFGLSVGLTFFALQNPSGCRVGSALGFQVASAVISCMLSCKLIVMLAKSDYPKMDDESIAFTTICLLATIPVIICSALISIQFCLVSCCGRYKVNQISFCDIEEVILSQYSDLNEN</sequence>
<evidence type="ECO:0000313" key="3">
    <source>
        <dbReference type="EMBL" id="OXA61836.1"/>
    </source>
</evidence>
<keyword evidence="2" id="KW-0812">Transmembrane</keyword>
<gene>
    <name evidence="3" type="ORF">Fcan01_03126</name>
</gene>
<feature type="transmembrane region" description="Helical" evidence="2">
    <location>
        <begin position="91"/>
        <end position="115"/>
    </location>
</feature>
<feature type="transmembrane region" description="Helical" evidence="2">
    <location>
        <begin position="411"/>
        <end position="438"/>
    </location>
</feature>
<keyword evidence="2" id="KW-1133">Transmembrane helix</keyword>
<feature type="transmembrane region" description="Helical" evidence="2">
    <location>
        <begin position="343"/>
        <end position="365"/>
    </location>
</feature>
<feature type="transmembrane region" description="Helical" evidence="2">
    <location>
        <begin position="306"/>
        <end position="328"/>
    </location>
</feature>
<protein>
    <submittedName>
        <fullName evidence="3">Uncharacterized protein</fullName>
    </submittedName>
</protein>
<feature type="transmembrane region" description="Helical" evidence="2">
    <location>
        <begin position="65"/>
        <end position="85"/>
    </location>
</feature>
<name>A0A226EYW2_FOLCA</name>
<dbReference type="AlphaFoldDB" id="A0A226EYW2"/>
<evidence type="ECO:0000256" key="2">
    <source>
        <dbReference type="SAM" id="Phobius"/>
    </source>
</evidence>